<comment type="caution">
    <text evidence="1">The sequence shown here is derived from an EMBL/GenBank/DDBJ whole genome shotgun (WGS) entry which is preliminary data.</text>
</comment>
<gene>
    <name evidence="1" type="ORF">CA13_56260</name>
</gene>
<proteinExistence type="predicted"/>
<protein>
    <submittedName>
        <fullName evidence="1">Uncharacterized protein</fullName>
    </submittedName>
</protein>
<dbReference type="EMBL" id="SJPJ01000001">
    <property type="protein sequence ID" value="TWT84150.1"/>
    <property type="molecule type" value="Genomic_DNA"/>
</dbReference>
<evidence type="ECO:0000313" key="2">
    <source>
        <dbReference type="Proteomes" id="UP000315010"/>
    </source>
</evidence>
<keyword evidence="2" id="KW-1185">Reference proteome</keyword>
<sequence>MDVPYGESIGAKVCVFSNSAPLATWECARMNAVGKSSPDHFSFLGEG</sequence>
<dbReference type="AlphaFoldDB" id="A0A5C5ZAB2"/>
<dbReference type="Proteomes" id="UP000315010">
    <property type="component" value="Unassembled WGS sequence"/>
</dbReference>
<accession>A0A5C5ZAB2</accession>
<evidence type="ECO:0000313" key="1">
    <source>
        <dbReference type="EMBL" id="TWT84150.1"/>
    </source>
</evidence>
<reference evidence="1 2" key="1">
    <citation type="submission" date="2019-02" db="EMBL/GenBank/DDBJ databases">
        <title>Deep-cultivation of Planctomycetes and their phenomic and genomic characterization uncovers novel biology.</title>
        <authorList>
            <person name="Wiegand S."/>
            <person name="Jogler M."/>
            <person name="Boedeker C."/>
            <person name="Pinto D."/>
            <person name="Vollmers J."/>
            <person name="Rivas-Marin E."/>
            <person name="Kohn T."/>
            <person name="Peeters S.H."/>
            <person name="Heuer A."/>
            <person name="Rast P."/>
            <person name="Oberbeckmann S."/>
            <person name="Bunk B."/>
            <person name="Jeske O."/>
            <person name="Meyerdierks A."/>
            <person name="Storesund J.E."/>
            <person name="Kallscheuer N."/>
            <person name="Luecker S."/>
            <person name="Lage O.M."/>
            <person name="Pohl T."/>
            <person name="Merkel B.J."/>
            <person name="Hornburger P."/>
            <person name="Mueller R.-W."/>
            <person name="Bruemmer F."/>
            <person name="Labrenz M."/>
            <person name="Spormann A.M."/>
            <person name="Op Den Camp H."/>
            <person name="Overmann J."/>
            <person name="Amann R."/>
            <person name="Jetten M.S.M."/>
            <person name="Mascher T."/>
            <person name="Medema M.H."/>
            <person name="Devos D.P."/>
            <person name="Kaster A.-K."/>
            <person name="Ovreas L."/>
            <person name="Rohde M."/>
            <person name="Galperin M.Y."/>
            <person name="Jogler C."/>
        </authorList>
    </citation>
    <scope>NUCLEOTIDE SEQUENCE [LARGE SCALE GENOMIC DNA]</scope>
    <source>
        <strain evidence="1 2">CA13</strain>
    </source>
</reference>
<organism evidence="1 2">
    <name type="scientific">Novipirellula herctigrandis</name>
    <dbReference type="NCBI Taxonomy" id="2527986"/>
    <lineage>
        <taxon>Bacteria</taxon>
        <taxon>Pseudomonadati</taxon>
        <taxon>Planctomycetota</taxon>
        <taxon>Planctomycetia</taxon>
        <taxon>Pirellulales</taxon>
        <taxon>Pirellulaceae</taxon>
        <taxon>Novipirellula</taxon>
    </lineage>
</organism>
<name>A0A5C5ZAB2_9BACT</name>